<name>A0A5K7X4Y3_9BACT</name>
<feature type="transmembrane region" description="Helical" evidence="1">
    <location>
        <begin position="89"/>
        <end position="108"/>
    </location>
</feature>
<dbReference type="KEGG" id="lpav:PLANPX_0459"/>
<organism evidence="2 3">
    <name type="scientific">Lacipirellula parvula</name>
    <dbReference type="NCBI Taxonomy" id="2650471"/>
    <lineage>
        <taxon>Bacteria</taxon>
        <taxon>Pseudomonadati</taxon>
        <taxon>Planctomycetota</taxon>
        <taxon>Planctomycetia</taxon>
        <taxon>Pirellulales</taxon>
        <taxon>Lacipirellulaceae</taxon>
        <taxon>Lacipirellula</taxon>
    </lineage>
</organism>
<proteinExistence type="predicted"/>
<dbReference type="AlphaFoldDB" id="A0A5K7X4Y3"/>
<evidence type="ECO:0000256" key="1">
    <source>
        <dbReference type="SAM" id="Phobius"/>
    </source>
</evidence>
<keyword evidence="1" id="KW-0812">Transmembrane</keyword>
<evidence type="ECO:0000313" key="2">
    <source>
        <dbReference type="EMBL" id="BBO30847.1"/>
    </source>
</evidence>
<dbReference type="EMBL" id="AP021861">
    <property type="protein sequence ID" value="BBO30847.1"/>
    <property type="molecule type" value="Genomic_DNA"/>
</dbReference>
<protein>
    <submittedName>
        <fullName evidence="2">Uncharacterized protein</fullName>
    </submittedName>
</protein>
<gene>
    <name evidence="2" type="ORF">PLANPX_0459</name>
</gene>
<feature type="transmembrane region" description="Helical" evidence="1">
    <location>
        <begin position="62"/>
        <end position="82"/>
    </location>
</feature>
<reference evidence="3" key="1">
    <citation type="submission" date="2019-10" db="EMBL/GenBank/DDBJ databases">
        <title>Lacipirellula parvula gen. nov., sp. nov., representing a lineage of planctomycetes widespread in freshwater anoxic habitats, and description of the family Lacipirellulaceae.</title>
        <authorList>
            <person name="Dedysh S.N."/>
            <person name="Kulichevskaya I.S."/>
            <person name="Beletsky A.V."/>
            <person name="Rakitin A.L."/>
            <person name="Mardanov A.V."/>
            <person name="Ivanova A.A."/>
            <person name="Saltykova V.X."/>
            <person name="Rijpstra W.I.C."/>
            <person name="Sinninghe Damste J.S."/>
            <person name="Ravin N.V."/>
        </authorList>
    </citation>
    <scope>NUCLEOTIDE SEQUENCE [LARGE SCALE GENOMIC DNA]</scope>
    <source>
        <strain evidence="3">PX69</strain>
    </source>
</reference>
<keyword evidence="3" id="KW-1185">Reference proteome</keyword>
<accession>A0A5K7X4Y3</accession>
<dbReference type="Proteomes" id="UP000326837">
    <property type="component" value="Chromosome"/>
</dbReference>
<sequence length="115" mass="12568">MAGVGGSQRALLAFLLLTIPFVKMRGDGLVGIAPPLAADAGRQLFSLIAECKNMAFNSRREYWLVLVLVGLMLAIAFGVFVVECLRGRWEGAVSSAIIVCCALAYLWWRSRPIRP</sequence>
<evidence type="ECO:0000313" key="3">
    <source>
        <dbReference type="Proteomes" id="UP000326837"/>
    </source>
</evidence>
<keyword evidence="1" id="KW-1133">Transmembrane helix</keyword>
<keyword evidence="1" id="KW-0472">Membrane</keyword>